<dbReference type="AlphaFoldDB" id="A6VXJ6"/>
<feature type="transmembrane region" description="Helical" evidence="9">
    <location>
        <begin position="310"/>
        <end position="329"/>
    </location>
</feature>
<dbReference type="HOGENOM" id="CLU_000445_134_6_6"/>
<dbReference type="STRING" id="400668.Mmwyl1_2253"/>
<evidence type="ECO:0000256" key="1">
    <source>
        <dbReference type="ARBA" id="ARBA00001946"/>
    </source>
</evidence>
<feature type="transmembrane region" description="Helical" evidence="9">
    <location>
        <begin position="38"/>
        <end position="56"/>
    </location>
</feature>
<proteinExistence type="predicted"/>
<feature type="domain" description="GGDEF" evidence="10">
    <location>
        <begin position="416"/>
        <end position="545"/>
    </location>
</feature>
<dbReference type="GO" id="GO:0052621">
    <property type="term" value="F:diguanylate cyclase activity"/>
    <property type="evidence" value="ECO:0007669"/>
    <property type="project" value="UniProtKB-EC"/>
</dbReference>
<keyword evidence="4" id="KW-1003">Cell membrane</keyword>
<reference evidence="11" key="1">
    <citation type="submission" date="2007-06" db="EMBL/GenBank/DDBJ databases">
        <title>Complete sequence of Marinomonas sp. MWYL1.</title>
        <authorList>
            <consortium name="US DOE Joint Genome Institute"/>
            <person name="Copeland A."/>
            <person name="Lucas S."/>
            <person name="Lapidus A."/>
            <person name="Barry K."/>
            <person name="Glavina del Rio T."/>
            <person name="Dalin E."/>
            <person name="Tice H."/>
            <person name="Pitluck S."/>
            <person name="Kiss H."/>
            <person name="Brettin T."/>
            <person name="Bruce D."/>
            <person name="Detter J.C."/>
            <person name="Han C."/>
            <person name="Schmutz J."/>
            <person name="Larimer F."/>
            <person name="Land M."/>
            <person name="Hauser L."/>
            <person name="Kyrpides N."/>
            <person name="Kim E."/>
            <person name="Johnston A.W.B."/>
            <person name="Todd J.D."/>
            <person name="Rogers R."/>
            <person name="Wexler M."/>
            <person name="Bond P.L."/>
            <person name="Li Y."/>
            <person name="Richardson P."/>
        </authorList>
    </citation>
    <scope>NUCLEOTIDE SEQUENCE [LARGE SCALE GENOMIC DNA]</scope>
    <source>
        <strain evidence="11">MWYL1</strain>
    </source>
</reference>
<evidence type="ECO:0000256" key="7">
    <source>
        <dbReference type="ARBA" id="ARBA00023136"/>
    </source>
</evidence>
<dbReference type="EC" id="2.7.7.65" evidence="3"/>
<accession>A6VXJ6</accession>
<evidence type="ECO:0000259" key="10">
    <source>
        <dbReference type="PROSITE" id="PS50887"/>
    </source>
</evidence>
<comment type="cofactor">
    <cofactor evidence="1">
        <name>Mg(2+)</name>
        <dbReference type="ChEBI" id="CHEBI:18420"/>
    </cofactor>
</comment>
<keyword evidence="7 9" id="KW-0472">Membrane</keyword>
<dbReference type="InterPro" id="IPR050469">
    <property type="entry name" value="Diguanylate_Cyclase"/>
</dbReference>
<dbReference type="SUPFAM" id="SSF55073">
    <property type="entry name" value="Nucleotide cyclase"/>
    <property type="match status" value="1"/>
</dbReference>
<dbReference type="KEGG" id="mmw:Mmwyl1_2253"/>
<dbReference type="GO" id="GO:1902201">
    <property type="term" value="P:negative regulation of bacterial-type flagellum-dependent cell motility"/>
    <property type="evidence" value="ECO:0007669"/>
    <property type="project" value="TreeGrafter"/>
</dbReference>
<dbReference type="NCBIfam" id="TIGR00254">
    <property type="entry name" value="GGDEF"/>
    <property type="match status" value="1"/>
</dbReference>
<keyword evidence="5 9" id="KW-0812">Transmembrane</keyword>
<evidence type="ECO:0000256" key="9">
    <source>
        <dbReference type="SAM" id="Phobius"/>
    </source>
</evidence>
<dbReference type="CDD" id="cd18773">
    <property type="entry name" value="PDC1_HK_sensor"/>
    <property type="match status" value="1"/>
</dbReference>
<evidence type="ECO:0000256" key="3">
    <source>
        <dbReference type="ARBA" id="ARBA00012528"/>
    </source>
</evidence>
<dbReference type="GO" id="GO:0005886">
    <property type="term" value="C:plasma membrane"/>
    <property type="evidence" value="ECO:0007669"/>
    <property type="project" value="UniProtKB-SubCell"/>
</dbReference>
<protein>
    <recommendedName>
        <fullName evidence="3">diguanylate cyclase</fullName>
        <ecNumber evidence="3">2.7.7.65</ecNumber>
    </recommendedName>
</protein>
<dbReference type="Pfam" id="PF02743">
    <property type="entry name" value="dCache_1"/>
    <property type="match status" value="1"/>
</dbReference>
<dbReference type="PROSITE" id="PS50887">
    <property type="entry name" value="GGDEF"/>
    <property type="match status" value="1"/>
</dbReference>
<dbReference type="GO" id="GO:0043709">
    <property type="term" value="P:cell adhesion involved in single-species biofilm formation"/>
    <property type="evidence" value="ECO:0007669"/>
    <property type="project" value="TreeGrafter"/>
</dbReference>
<dbReference type="PANTHER" id="PTHR45138:SF9">
    <property type="entry name" value="DIGUANYLATE CYCLASE DGCM-RELATED"/>
    <property type="match status" value="1"/>
</dbReference>
<evidence type="ECO:0000256" key="6">
    <source>
        <dbReference type="ARBA" id="ARBA00022989"/>
    </source>
</evidence>
<evidence type="ECO:0000256" key="4">
    <source>
        <dbReference type="ARBA" id="ARBA00022475"/>
    </source>
</evidence>
<evidence type="ECO:0000256" key="5">
    <source>
        <dbReference type="ARBA" id="ARBA00022692"/>
    </source>
</evidence>
<dbReference type="Pfam" id="PF00990">
    <property type="entry name" value="GGDEF"/>
    <property type="match status" value="1"/>
</dbReference>
<name>A6VXJ6_MARMS</name>
<evidence type="ECO:0000256" key="8">
    <source>
        <dbReference type="ARBA" id="ARBA00034247"/>
    </source>
</evidence>
<sequence>MCLLFYAKTYYKTAFINQCNGSTVLTVLKSKFLKLNRLILFLALTATTLTFINSFYSNYEVQKEQLILQTIEVNRAYASKLSDTTEVFLKSSLQQLTYTANSLFNKMNDGSRLKEEANRLKFQTDSFNSVVISDANGLTQAASPETLDLVGRRLTSAGSLEAIEEKTLLISSPYLSTLKNLIVFLSAPVFDFQGNYLGFLGGSIYLKSPNILSEILGEHNYKNGSYIYVIDQDKQVLYHPEKDRIGSFVAENDGVDEIVAKKEGGLLLTNSRGIDMLAGFSTIPSTGWIVVTQSPLESTLVPLTGIMEKVILRTLPMALAVFLFIWLFARAISRPLQQLADKARSLDSPTVNEDIESIDSWYVESLGLKKAMLSGVKLIHNQIGELKRDAETDPLTGANNRRAFEFKLKQLALLEVPFSVLALDIDYFKRINDNYGHSVGDDVLKQQTQILNRFCRDGDMVTRTGGEEFILLLKETSIEDAFLVAERLRIAISEETFDVVGNITVSIGIAAWAISDGISIEKTLSLADKALYQAKEQGRNRCIIA</sequence>
<dbReference type="InterPro" id="IPR033479">
    <property type="entry name" value="dCache_1"/>
</dbReference>
<dbReference type="OrthoDB" id="9812260at2"/>
<keyword evidence="6 9" id="KW-1133">Transmembrane helix</keyword>
<dbReference type="CDD" id="cd01949">
    <property type="entry name" value="GGDEF"/>
    <property type="match status" value="1"/>
</dbReference>
<dbReference type="PANTHER" id="PTHR45138">
    <property type="entry name" value="REGULATORY COMPONENTS OF SENSORY TRANSDUCTION SYSTEM"/>
    <property type="match status" value="1"/>
</dbReference>
<dbReference type="CDD" id="cd12912">
    <property type="entry name" value="PDC2_MCP_like"/>
    <property type="match status" value="1"/>
</dbReference>
<comment type="catalytic activity">
    <reaction evidence="8">
        <text>2 GTP = 3',3'-c-di-GMP + 2 diphosphate</text>
        <dbReference type="Rhea" id="RHEA:24898"/>
        <dbReference type="ChEBI" id="CHEBI:33019"/>
        <dbReference type="ChEBI" id="CHEBI:37565"/>
        <dbReference type="ChEBI" id="CHEBI:58805"/>
        <dbReference type="EC" id="2.7.7.65"/>
    </reaction>
</comment>
<organism evidence="11">
    <name type="scientific">Marinomonas sp. (strain MWYL1)</name>
    <dbReference type="NCBI Taxonomy" id="400668"/>
    <lineage>
        <taxon>Bacteria</taxon>
        <taxon>Pseudomonadati</taxon>
        <taxon>Pseudomonadota</taxon>
        <taxon>Gammaproteobacteria</taxon>
        <taxon>Oceanospirillales</taxon>
        <taxon>Oceanospirillaceae</taxon>
        <taxon>Marinomonas</taxon>
    </lineage>
</organism>
<dbReference type="FunFam" id="3.30.70.270:FF:000001">
    <property type="entry name" value="Diguanylate cyclase domain protein"/>
    <property type="match status" value="1"/>
</dbReference>
<gene>
    <name evidence="11" type="ordered locus">Mmwyl1_2253</name>
</gene>
<dbReference type="Gene3D" id="3.30.70.270">
    <property type="match status" value="1"/>
</dbReference>
<dbReference type="InterPro" id="IPR029787">
    <property type="entry name" value="Nucleotide_cyclase"/>
</dbReference>
<dbReference type="InterPro" id="IPR029151">
    <property type="entry name" value="Sensor-like_sf"/>
</dbReference>
<dbReference type="InterPro" id="IPR043128">
    <property type="entry name" value="Rev_trsase/Diguanyl_cyclase"/>
</dbReference>
<evidence type="ECO:0000256" key="2">
    <source>
        <dbReference type="ARBA" id="ARBA00004651"/>
    </source>
</evidence>
<dbReference type="SUPFAM" id="SSF103190">
    <property type="entry name" value="Sensory domain-like"/>
    <property type="match status" value="2"/>
</dbReference>
<evidence type="ECO:0000313" key="11">
    <source>
        <dbReference type="EMBL" id="ABR71175.1"/>
    </source>
</evidence>
<dbReference type="Gene3D" id="3.30.450.20">
    <property type="entry name" value="PAS domain"/>
    <property type="match status" value="1"/>
</dbReference>
<dbReference type="eggNOG" id="COG3706">
    <property type="taxonomic scope" value="Bacteria"/>
</dbReference>
<dbReference type="SMART" id="SM00267">
    <property type="entry name" value="GGDEF"/>
    <property type="match status" value="1"/>
</dbReference>
<dbReference type="InterPro" id="IPR000160">
    <property type="entry name" value="GGDEF_dom"/>
</dbReference>
<comment type="subcellular location">
    <subcellularLocation>
        <location evidence="2">Cell membrane</location>
        <topology evidence="2">Multi-pass membrane protein</topology>
    </subcellularLocation>
</comment>
<dbReference type="EMBL" id="CP000749">
    <property type="protein sequence ID" value="ABR71175.1"/>
    <property type="molecule type" value="Genomic_DNA"/>
</dbReference>